<dbReference type="EMBL" id="JAWLKE010000003">
    <property type="protein sequence ID" value="MDV6230531.1"/>
    <property type="molecule type" value="Genomic_DNA"/>
</dbReference>
<sequence>MAIDYRNVGSEPPSSPNTENVGGDRQTDSKSGSKRWIILGAVALAILAVVSVIVVGLSGSTDNSGGGGSDAIRAVHGPTTVNNGVPSGYTRDTQGASTAAVNVLQAFDQASQGRIDMNDVRPTMIAADPGAELAREIELGSNRDESSDVMNTLPAAVHVSSFSADAAQISVWSMTTTQSDINNTGTVAVSTLWATTDISLVWQDGDWKAKDWSYRQGPRPEDASYPAADSALGGQLTAGYYTFYID</sequence>
<reference evidence="4 5" key="1">
    <citation type="submission" date="2023-10" db="EMBL/GenBank/DDBJ databases">
        <title>Development of a sustainable strategy for remediation of hydrocarbon-contaminated territories based on the waste exchange concept.</title>
        <authorList>
            <person name="Krivoruchko A."/>
        </authorList>
    </citation>
    <scope>NUCLEOTIDE SEQUENCE [LARGE SCALE GENOMIC DNA]</scope>
    <source>
        <strain evidence="4 5">IEGM 1322</strain>
    </source>
</reference>
<evidence type="ECO:0000256" key="2">
    <source>
        <dbReference type="SAM" id="Phobius"/>
    </source>
</evidence>
<evidence type="ECO:0000313" key="5">
    <source>
        <dbReference type="Proteomes" id="UP001185899"/>
    </source>
</evidence>
<dbReference type="Pfam" id="PF26526">
    <property type="entry name" value="DUF8175"/>
    <property type="match status" value="1"/>
</dbReference>
<keyword evidence="2" id="KW-1133">Transmembrane helix</keyword>
<comment type="caution">
    <text evidence="4">The sequence shown here is derived from an EMBL/GenBank/DDBJ whole genome shotgun (WGS) entry which is preliminary data.</text>
</comment>
<proteinExistence type="predicted"/>
<dbReference type="InterPro" id="IPR058488">
    <property type="entry name" value="DUF8175"/>
</dbReference>
<feature type="region of interest" description="Disordered" evidence="1">
    <location>
        <begin position="61"/>
        <end position="83"/>
    </location>
</feature>
<keyword evidence="2" id="KW-0812">Transmembrane</keyword>
<feature type="domain" description="DUF8175" evidence="3">
    <location>
        <begin position="74"/>
        <end position="211"/>
    </location>
</feature>
<feature type="transmembrane region" description="Helical" evidence="2">
    <location>
        <begin position="36"/>
        <end position="57"/>
    </location>
</feature>
<dbReference type="RefSeq" id="WP_317547967.1">
    <property type="nucleotide sequence ID" value="NZ_JAWLKE010000003.1"/>
</dbReference>
<keyword evidence="2" id="KW-0472">Membrane</keyword>
<evidence type="ECO:0000313" key="4">
    <source>
        <dbReference type="EMBL" id="MDV6230531.1"/>
    </source>
</evidence>
<evidence type="ECO:0000256" key="1">
    <source>
        <dbReference type="SAM" id="MobiDB-lite"/>
    </source>
</evidence>
<name>A0ABU4AWC0_9NOCA</name>
<organism evidence="4 5">
    <name type="scientific">Rhodococcus cercidiphylli</name>
    <dbReference type="NCBI Taxonomy" id="489916"/>
    <lineage>
        <taxon>Bacteria</taxon>
        <taxon>Bacillati</taxon>
        <taxon>Actinomycetota</taxon>
        <taxon>Actinomycetes</taxon>
        <taxon>Mycobacteriales</taxon>
        <taxon>Nocardiaceae</taxon>
        <taxon>Rhodococcus</taxon>
    </lineage>
</organism>
<dbReference type="Proteomes" id="UP001185899">
    <property type="component" value="Unassembled WGS sequence"/>
</dbReference>
<protein>
    <recommendedName>
        <fullName evidence="3">DUF8175 domain-containing protein</fullName>
    </recommendedName>
</protein>
<keyword evidence="5" id="KW-1185">Reference proteome</keyword>
<evidence type="ECO:0000259" key="3">
    <source>
        <dbReference type="Pfam" id="PF26526"/>
    </source>
</evidence>
<feature type="region of interest" description="Disordered" evidence="1">
    <location>
        <begin position="1"/>
        <end position="30"/>
    </location>
</feature>
<gene>
    <name evidence="4" type="ORF">R3P95_08225</name>
</gene>
<accession>A0ABU4AWC0</accession>